<evidence type="ECO:0000256" key="2">
    <source>
        <dbReference type="SAM" id="MobiDB-lite"/>
    </source>
</evidence>
<dbReference type="GO" id="GO:0004190">
    <property type="term" value="F:aspartic-type endopeptidase activity"/>
    <property type="evidence" value="ECO:0007669"/>
    <property type="project" value="InterPro"/>
</dbReference>
<dbReference type="OrthoDB" id="2747330at2759"/>
<keyword evidence="3" id="KW-0472">Membrane</keyword>
<feature type="transmembrane region" description="Helical" evidence="3">
    <location>
        <begin position="455"/>
        <end position="478"/>
    </location>
</feature>
<reference evidence="6 7" key="1">
    <citation type="journal article" date="2010" name="Proc. Natl. Acad. Sci. U.S.A.">
        <title>Insights into evolution of multicellular fungi from the assembled chromosomes of the mushroom Coprinopsis cinerea (Coprinus cinereus).</title>
        <authorList>
            <person name="Stajich J.E."/>
            <person name="Wilke S.K."/>
            <person name="Ahren D."/>
            <person name="Au C.H."/>
            <person name="Birren B.W."/>
            <person name="Borodovsky M."/>
            <person name="Burns C."/>
            <person name="Canback B."/>
            <person name="Casselton L.A."/>
            <person name="Cheng C.K."/>
            <person name="Deng J."/>
            <person name="Dietrich F.S."/>
            <person name="Fargo D.C."/>
            <person name="Farman M.L."/>
            <person name="Gathman A.C."/>
            <person name="Goldberg J."/>
            <person name="Guigo R."/>
            <person name="Hoegger P.J."/>
            <person name="Hooker J.B."/>
            <person name="Huggins A."/>
            <person name="James T.Y."/>
            <person name="Kamada T."/>
            <person name="Kilaru S."/>
            <person name="Kodira C."/>
            <person name="Kues U."/>
            <person name="Kupfer D."/>
            <person name="Kwan H.S."/>
            <person name="Lomsadze A."/>
            <person name="Li W."/>
            <person name="Lilly W.W."/>
            <person name="Ma L.J."/>
            <person name="Mackey A.J."/>
            <person name="Manning G."/>
            <person name="Martin F."/>
            <person name="Muraguchi H."/>
            <person name="Natvig D.O."/>
            <person name="Palmerini H."/>
            <person name="Ramesh M.A."/>
            <person name="Rehmeyer C.J."/>
            <person name="Roe B.A."/>
            <person name="Shenoy N."/>
            <person name="Stanke M."/>
            <person name="Ter-Hovhannisyan V."/>
            <person name="Tunlid A."/>
            <person name="Velagapudi R."/>
            <person name="Vision T.J."/>
            <person name="Zeng Q."/>
            <person name="Zolan M.E."/>
            <person name="Pukkila P.J."/>
        </authorList>
    </citation>
    <scope>NUCLEOTIDE SEQUENCE [LARGE SCALE GENOMIC DNA]</scope>
    <source>
        <strain evidence="7">Okayama-7 / 130 / ATCC MYA-4618 / FGSC 9003</strain>
    </source>
</reference>
<proteinExistence type="inferred from homology"/>
<feature type="compositionally biased region" description="Polar residues" evidence="2">
    <location>
        <begin position="587"/>
        <end position="596"/>
    </location>
</feature>
<feature type="compositionally biased region" description="Low complexity" evidence="2">
    <location>
        <begin position="694"/>
        <end position="708"/>
    </location>
</feature>
<feature type="compositionally biased region" description="Gly residues" evidence="2">
    <location>
        <begin position="490"/>
        <end position="504"/>
    </location>
</feature>
<feature type="region of interest" description="Disordered" evidence="2">
    <location>
        <begin position="487"/>
        <end position="507"/>
    </location>
</feature>
<feature type="region of interest" description="Disordered" evidence="2">
    <location>
        <begin position="541"/>
        <end position="646"/>
    </location>
</feature>
<evidence type="ECO:0000313" key="6">
    <source>
        <dbReference type="EMBL" id="EAU80857.2"/>
    </source>
</evidence>
<gene>
    <name evidence="6" type="ORF">CC1G_13144</name>
</gene>
<feature type="compositionally biased region" description="Basic and acidic residues" evidence="2">
    <location>
        <begin position="768"/>
        <end position="787"/>
    </location>
</feature>
<evidence type="ECO:0000259" key="5">
    <source>
        <dbReference type="PROSITE" id="PS51767"/>
    </source>
</evidence>
<evidence type="ECO:0000256" key="3">
    <source>
        <dbReference type="SAM" id="Phobius"/>
    </source>
</evidence>
<dbReference type="CDD" id="cd05471">
    <property type="entry name" value="pepsin_like"/>
    <property type="match status" value="1"/>
</dbReference>
<feature type="region of interest" description="Disordered" evidence="2">
    <location>
        <begin position="427"/>
        <end position="448"/>
    </location>
</feature>
<dbReference type="GO" id="GO:0006508">
    <property type="term" value="P:proteolysis"/>
    <property type="evidence" value="ECO:0007669"/>
    <property type="project" value="InterPro"/>
</dbReference>
<feature type="region of interest" description="Disordered" evidence="2">
    <location>
        <begin position="667"/>
        <end position="787"/>
    </location>
</feature>
<dbReference type="HOGENOM" id="CLU_014988_0_0_1"/>
<dbReference type="AlphaFoldDB" id="A8PF96"/>
<feature type="region of interest" description="Disordered" evidence="2">
    <location>
        <begin position="817"/>
        <end position="903"/>
    </location>
</feature>
<dbReference type="eggNOG" id="KOG1339">
    <property type="taxonomic scope" value="Eukaryota"/>
</dbReference>
<feature type="chain" id="PRO_5002727716" evidence="4">
    <location>
        <begin position="22"/>
        <end position="903"/>
    </location>
</feature>
<dbReference type="Gene3D" id="2.40.70.10">
    <property type="entry name" value="Acid Proteases"/>
    <property type="match status" value="2"/>
</dbReference>
<dbReference type="VEuPathDB" id="FungiDB:CC1G_13144"/>
<dbReference type="PROSITE" id="PS51767">
    <property type="entry name" value="PEPTIDASE_A1"/>
    <property type="match status" value="1"/>
</dbReference>
<evidence type="ECO:0000256" key="4">
    <source>
        <dbReference type="SAM" id="SignalP"/>
    </source>
</evidence>
<dbReference type="SUPFAM" id="SSF50630">
    <property type="entry name" value="Acid proteases"/>
    <property type="match status" value="1"/>
</dbReference>
<dbReference type="InterPro" id="IPR001461">
    <property type="entry name" value="Aspartic_peptidase_A1"/>
</dbReference>
<name>A8PF96_COPC7</name>
<comment type="caution">
    <text evidence="6">The sequence shown here is derived from an EMBL/GenBank/DDBJ whole genome shotgun (WGS) entry which is preliminary data.</text>
</comment>
<dbReference type="PANTHER" id="PTHR47966:SF57">
    <property type="entry name" value="PEPTIDASE A1 DOMAIN-CONTAINING PROTEIN"/>
    <property type="match status" value="1"/>
</dbReference>
<feature type="compositionally biased region" description="Low complexity" evidence="2">
    <location>
        <begin position="723"/>
        <end position="737"/>
    </location>
</feature>
<feature type="signal peptide" evidence="4">
    <location>
        <begin position="1"/>
        <end position="21"/>
    </location>
</feature>
<keyword evidence="3" id="KW-0812">Transmembrane</keyword>
<dbReference type="InterPro" id="IPR034164">
    <property type="entry name" value="Pepsin-like_dom"/>
</dbReference>
<feature type="domain" description="Peptidase A1" evidence="5">
    <location>
        <begin position="22"/>
        <end position="374"/>
    </location>
</feature>
<dbReference type="Proteomes" id="UP000001861">
    <property type="component" value="Unassembled WGS sequence"/>
</dbReference>
<feature type="region of interest" description="Disordered" evidence="2">
    <location>
        <begin position="372"/>
        <end position="397"/>
    </location>
</feature>
<comment type="similarity">
    <text evidence="1">Belongs to the peptidase A1 family.</text>
</comment>
<dbReference type="InterPro" id="IPR021109">
    <property type="entry name" value="Peptidase_aspartic_dom_sf"/>
</dbReference>
<accession>A8PF96</accession>
<feature type="compositionally biased region" description="Polar residues" evidence="2">
    <location>
        <begin position="427"/>
        <end position="441"/>
    </location>
</feature>
<evidence type="ECO:0000256" key="1">
    <source>
        <dbReference type="ARBA" id="ARBA00007447"/>
    </source>
</evidence>
<evidence type="ECO:0000313" key="7">
    <source>
        <dbReference type="Proteomes" id="UP000001861"/>
    </source>
</evidence>
<dbReference type="GeneID" id="6017617"/>
<dbReference type="InterPro" id="IPR033121">
    <property type="entry name" value="PEPTIDASE_A1"/>
</dbReference>
<dbReference type="EMBL" id="AACS02000008">
    <property type="protein sequence ID" value="EAU80857.2"/>
    <property type="molecule type" value="Genomic_DNA"/>
</dbReference>
<keyword evidence="3" id="KW-1133">Transmembrane helix</keyword>
<feature type="compositionally biased region" description="Basic and acidic residues" evidence="2">
    <location>
        <begin position="568"/>
        <end position="586"/>
    </location>
</feature>
<dbReference type="PRINTS" id="PR00792">
    <property type="entry name" value="PEPSIN"/>
</dbReference>
<dbReference type="KEGG" id="cci:CC1G_13144"/>
<dbReference type="PANTHER" id="PTHR47966">
    <property type="entry name" value="BETA-SITE APP-CLEAVING ENZYME, ISOFORM A-RELATED"/>
    <property type="match status" value="1"/>
</dbReference>
<feature type="compositionally biased region" description="Gly residues" evidence="2">
    <location>
        <begin position="894"/>
        <end position="903"/>
    </location>
</feature>
<feature type="compositionally biased region" description="Gly residues" evidence="2">
    <location>
        <begin position="680"/>
        <end position="693"/>
    </location>
</feature>
<feature type="compositionally biased region" description="Basic and acidic residues" evidence="2">
    <location>
        <begin position="862"/>
        <end position="872"/>
    </location>
</feature>
<keyword evidence="7" id="KW-1185">Reference proteome</keyword>
<dbReference type="Pfam" id="PF00026">
    <property type="entry name" value="Asp"/>
    <property type="match status" value="2"/>
</dbReference>
<keyword evidence="4" id="KW-0732">Signal</keyword>
<protein>
    <submittedName>
        <fullName evidence="6">Endopeptidase</fullName>
    </submittedName>
</protein>
<dbReference type="RefSeq" id="XP_001840961.2">
    <property type="nucleotide sequence ID" value="XM_001840909.2"/>
</dbReference>
<feature type="compositionally biased region" description="Gly residues" evidence="2">
    <location>
        <begin position="821"/>
        <end position="830"/>
    </location>
</feature>
<sequence length="903" mass="95400">MKRSFSVHLVVLNFLFHDNSAYVVKLTVGRDNQQTFSLQVDSGSSDLWISSTSCSTSSCGKNGGRLYNPSTSGASATGVGFEIDYLRGHVEGPIFWDRVVVGGYSIENQALSAANIVEDEPLAPNFNGILGIALPLNSIIAERIPPVITNDPDGAAWASNLFSITPVRNAPASRFLSLTLGRPGSNRVPSLMGIGRHPEDIVPDPSLIEYSTLVAERVGTLFWKTTVRSITVYVDGVPNDIDLPRSGNGAVFPTAILDSGVPLIFTSSEIANALYGAIGVSPANDGQYYVPCNQPLNITFRLDNRREIPLHPLDLTADPPDNNRAAFCIGLIQVADAQLGRPNSIADMILGVPFMRNVYTVMAYAQPNSDGSFTPAFDPDEVDEDSGNSTTTPPPTSIITPRLGLLSITDPSIALDEFTTVRVLNKPISNSTDGSTRNPTSAERGGGSKKLSTGIIVLIALLGFFALCCIFFFVRWVLQRRAARRRQKQGFGGGGAGAGGGWGDEGGEVEDTKRALYMGSTMLGMDVGGYQLAERITKERGSVYGSAGGGDTLRSGRSGEGRPSTGDTLRDSLADGSKGGDNHSKMSGDTLRSSRGFNKEDDVTPTERGSVFATQQSLDRAQPGKDGFGDDEEELGDPWDPTTGLPWAVGSAASKKTLAFGQRTRIDSGILPDNGLLSSAGGGGGSQSGGGVPSTGTLPSEPLLTPLSRVRTHQHTRDRSDSPSRGSGYSRPSVYSSNAAYSPERESRAGLHHRQQSSTVVPLLSGMESDHGRDGEHEEERRGRRAEVGLSYYLGSSSNDVDESGLGSGSGGYVDEFGSSALGGGGGMAGVGTASRTKKLSVDDTTRFSVSSGRGGRYRPSRSRERERERSNGSRKSLLGSVDPIVAPPLPVPMGGGGERVGF</sequence>
<dbReference type="InParanoid" id="A8PF96"/>
<organism evidence="6 7">
    <name type="scientific">Coprinopsis cinerea (strain Okayama-7 / 130 / ATCC MYA-4618 / FGSC 9003)</name>
    <name type="common">Inky cap fungus</name>
    <name type="synonym">Hormographiella aspergillata</name>
    <dbReference type="NCBI Taxonomy" id="240176"/>
    <lineage>
        <taxon>Eukaryota</taxon>
        <taxon>Fungi</taxon>
        <taxon>Dikarya</taxon>
        <taxon>Basidiomycota</taxon>
        <taxon>Agaricomycotina</taxon>
        <taxon>Agaricomycetes</taxon>
        <taxon>Agaricomycetidae</taxon>
        <taxon>Agaricales</taxon>
        <taxon>Agaricineae</taxon>
        <taxon>Psathyrellaceae</taxon>
        <taxon>Coprinopsis</taxon>
    </lineage>
</organism>